<accession>A0A9X3L1A8</accession>
<dbReference type="RefSeq" id="WP_242611964.1">
    <property type="nucleotide sequence ID" value="NZ_CYTI01000001.1"/>
</dbReference>
<proteinExistence type="predicted"/>
<feature type="domain" description="DUF4034" evidence="1">
    <location>
        <begin position="12"/>
        <end position="284"/>
    </location>
</feature>
<reference evidence="2" key="1">
    <citation type="submission" date="2022-12" db="EMBL/GenBank/DDBJ databases">
        <authorList>
            <person name="Voronina O.L."/>
            <person name="Kunda M.S."/>
            <person name="Ryzhova N."/>
            <person name="Aksenova E.I."/>
        </authorList>
    </citation>
    <scope>NUCLEOTIDE SEQUENCE</scope>
    <source>
        <strain evidence="2">SCCH136:Ach223948</strain>
    </source>
</reference>
<evidence type="ECO:0000259" key="1">
    <source>
        <dbReference type="Pfam" id="PF13226"/>
    </source>
</evidence>
<evidence type="ECO:0000313" key="2">
    <source>
        <dbReference type="EMBL" id="MCZ8402176.1"/>
    </source>
</evidence>
<name>A0A9X3L1A8_ALCXX</name>
<evidence type="ECO:0000313" key="3">
    <source>
        <dbReference type="Proteomes" id="UP001141992"/>
    </source>
</evidence>
<sequence>MVSLHLLATIRHHLRSLIQSNALPRLETYYADLEQRDWARTDISNSSYSEAALSGTLFDYSTVPYPQAADFLQAWIAACPDSYHAHLVLGNFCFGRAADIRGFGWADSVTQDRWIGAALACETAAAALLKAMTLSPRPVAACVTMMQMAAHFKEPYWLRQLFEGKPPKTITEDDVEEPGLMDAALAHLAEYGVPRLQPDQAPQSLPAWLAPRAEHEMEQGKDYWLLRALELRPGHLETLIAYAQYLQPRWGGSYEDIDGLASGPLCETLTEPQRNAIRWIDLWDELSDFPQPEETQAVQSYLS</sequence>
<protein>
    <submittedName>
        <fullName evidence="2">DUF4034 domain-containing protein</fullName>
    </submittedName>
</protein>
<dbReference type="EMBL" id="JAPZVI010000007">
    <property type="protein sequence ID" value="MCZ8402176.1"/>
    <property type="molecule type" value="Genomic_DNA"/>
</dbReference>
<dbReference type="Pfam" id="PF13226">
    <property type="entry name" value="DUF4034"/>
    <property type="match status" value="1"/>
</dbReference>
<gene>
    <name evidence="2" type="ORF">O9570_12025</name>
</gene>
<comment type="caution">
    <text evidence="2">The sequence shown here is derived from an EMBL/GenBank/DDBJ whole genome shotgun (WGS) entry which is preliminary data.</text>
</comment>
<dbReference type="AlphaFoldDB" id="A0A9X3L1A8"/>
<dbReference type="Proteomes" id="UP001141992">
    <property type="component" value="Unassembled WGS sequence"/>
</dbReference>
<organism evidence="2 3">
    <name type="scientific">Alcaligenes xylosoxydans xylosoxydans</name>
    <name type="common">Achromobacter xylosoxidans</name>
    <dbReference type="NCBI Taxonomy" id="85698"/>
    <lineage>
        <taxon>Bacteria</taxon>
        <taxon>Pseudomonadati</taxon>
        <taxon>Pseudomonadota</taxon>
        <taxon>Betaproteobacteria</taxon>
        <taxon>Burkholderiales</taxon>
        <taxon>Alcaligenaceae</taxon>
        <taxon>Achromobacter</taxon>
    </lineage>
</organism>
<dbReference type="InterPro" id="IPR025115">
    <property type="entry name" value="DUF4034"/>
</dbReference>